<feature type="signal peptide" evidence="1">
    <location>
        <begin position="1"/>
        <end position="16"/>
    </location>
</feature>
<dbReference type="SUPFAM" id="SSF51905">
    <property type="entry name" value="FAD/NAD(P)-binding domain"/>
    <property type="match status" value="1"/>
</dbReference>
<dbReference type="PANTHER" id="PTHR43675">
    <property type="entry name" value="ARSENITE METHYLTRANSFERASE"/>
    <property type="match status" value="1"/>
</dbReference>
<keyword evidence="3" id="KW-1185">Reference proteome</keyword>
<accession>A0AAP0CNL5</accession>
<evidence type="ECO:0000313" key="3">
    <source>
        <dbReference type="Proteomes" id="UP001408789"/>
    </source>
</evidence>
<name>A0AAP0CNL5_9ASTR</name>
<dbReference type="Proteomes" id="UP001408789">
    <property type="component" value="Unassembled WGS sequence"/>
</dbReference>
<dbReference type="AlphaFoldDB" id="A0AAP0CNL5"/>
<reference evidence="2 3" key="1">
    <citation type="submission" date="2024-04" db="EMBL/GenBank/DDBJ databases">
        <title>The reference genome of an endangered Asteraceae, Deinandra increscens subsp. villosa, native to the Central Coast of California.</title>
        <authorList>
            <person name="Guilliams M."/>
            <person name="Hasenstab-Lehman K."/>
            <person name="Meyer R."/>
            <person name="Mcevoy S."/>
        </authorList>
    </citation>
    <scope>NUCLEOTIDE SEQUENCE [LARGE SCALE GENOMIC DNA]</scope>
    <source>
        <tissue evidence="2">Leaf</tissue>
    </source>
</reference>
<gene>
    <name evidence="2" type="ORF">SSX86_020819</name>
</gene>
<dbReference type="Pfam" id="PF13450">
    <property type="entry name" value="NAD_binding_8"/>
    <property type="match status" value="1"/>
</dbReference>
<dbReference type="PANTHER" id="PTHR43675:SF30">
    <property type="entry name" value="CYCLOPROPANE-FATTY-ACYL-PHOSPHOLIPID SYNTHASE"/>
    <property type="match status" value="1"/>
</dbReference>
<keyword evidence="1" id="KW-0732">Signal</keyword>
<dbReference type="SUPFAM" id="SSF53335">
    <property type="entry name" value="S-adenosyl-L-methionine-dependent methyltransferases"/>
    <property type="match status" value="1"/>
</dbReference>
<dbReference type="Gene3D" id="3.40.50.150">
    <property type="entry name" value="Vaccinia Virus protein VP39"/>
    <property type="match status" value="1"/>
</dbReference>
<sequence>MKVAVVGGGLCGLVSAYVLAKEGVEVVLYEKEDRLGGHAYAKTTVVDGVELDLGIMVFNRVTYPNMMEVFETLGIDMEASDMSFSNINDKGLPFLVTINPPRAPESTVLKWATKRPIPSLAASKASLELHTIQGKRNMVFCGAYQGYGLHEDGVKIVTKAELGLAEAYINGDFTLVDKNKGLLDMITARVEKNHQVLDIGCGWGAFAIEIVKQTGCKYTGITLSKEQIKYAEIKVKEAHLQDRITFLLCDYRQLPDTKYDRIISCEAIEHFGHEYYEEFFQCCDSALTEDGIFVLQFTSVQDERYDEFRRTQGFVGEYIFPGGNLPSLSILTSAMAASSRFSVDHVEKIGKYYHRTIRCWRAKFLKNQSKILALGFNQEFIRTWEYYFDITAAGFNTETLMNYQVVFSRPGNMNFTL</sequence>
<comment type="caution">
    <text evidence="2">The sequence shown here is derived from an EMBL/GenBank/DDBJ whole genome shotgun (WGS) entry which is preliminary data.</text>
</comment>
<evidence type="ECO:0000313" key="2">
    <source>
        <dbReference type="EMBL" id="KAK9060115.1"/>
    </source>
</evidence>
<feature type="chain" id="PRO_5042932786" description="Cyclopropane-fatty-acyl-phospholipid synthase" evidence="1">
    <location>
        <begin position="17"/>
        <end position="417"/>
    </location>
</feature>
<proteinExistence type="predicted"/>
<dbReference type="InterPro" id="IPR029063">
    <property type="entry name" value="SAM-dependent_MTases_sf"/>
</dbReference>
<dbReference type="PRINTS" id="PR00419">
    <property type="entry name" value="ADXRDTASE"/>
</dbReference>
<dbReference type="InterPro" id="IPR026669">
    <property type="entry name" value="Arsenite_MeTrfase-like"/>
</dbReference>
<organism evidence="2 3">
    <name type="scientific">Deinandra increscens subsp. villosa</name>
    <dbReference type="NCBI Taxonomy" id="3103831"/>
    <lineage>
        <taxon>Eukaryota</taxon>
        <taxon>Viridiplantae</taxon>
        <taxon>Streptophyta</taxon>
        <taxon>Embryophyta</taxon>
        <taxon>Tracheophyta</taxon>
        <taxon>Spermatophyta</taxon>
        <taxon>Magnoliopsida</taxon>
        <taxon>eudicotyledons</taxon>
        <taxon>Gunneridae</taxon>
        <taxon>Pentapetalae</taxon>
        <taxon>asterids</taxon>
        <taxon>campanulids</taxon>
        <taxon>Asterales</taxon>
        <taxon>Asteraceae</taxon>
        <taxon>Asteroideae</taxon>
        <taxon>Heliantheae alliance</taxon>
        <taxon>Madieae</taxon>
        <taxon>Madiinae</taxon>
        <taxon>Deinandra</taxon>
    </lineage>
</organism>
<evidence type="ECO:0000256" key="1">
    <source>
        <dbReference type="SAM" id="SignalP"/>
    </source>
</evidence>
<dbReference type="EMBL" id="JBCNJP010000020">
    <property type="protein sequence ID" value="KAK9060115.1"/>
    <property type="molecule type" value="Genomic_DNA"/>
</dbReference>
<protein>
    <recommendedName>
        <fullName evidence="4">Cyclopropane-fatty-acyl-phospholipid synthase</fullName>
    </recommendedName>
</protein>
<dbReference type="CDD" id="cd02440">
    <property type="entry name" value="AdoMet_MTases"/>
    <property type="match status" value="1"/>
</dbReference>
<dbReference type="InterPro" id="IPR036188">
    <property type="entry name" value="FAD/NAD-bd_sf"/>
</dbReference>
<dbReference type="Pfam" id="PF02353">
    <property type="entry name" value="CMAS"/>
    <property type="match status" value="1"/>
</dbReference>
<dbReference type="Gene3D" id="3.50.50.60">
    <property type="entry name" value="FAD/NAD(P)-binding domain"/>
    <property type="match status" value="1"/>
</dbReference>
<dbReference type="GO" id="GO:0008168">
    <property type="term" value="F:methyltransferase activity"/>
    <property type="evidence" value="ECO:0007669"/>
    <property type="project" value="TreeGrafter"/>
</dbReference>
<evidence type="ECO:0008006" key="4">
    <source>
        <dbReference type="Google" id="ProtNLM"/>
    </source>
</evidence>